<dbReference type="PANTHER" id="PTHR11545:SF2">
    <property type="entry name" value="LARGE RIBOSOMAL SUBUNIT PROTEIN UL13M"/>
    <property type="match status" value="1"/>
</dbReference>
<evidence type="ECO:0000313" key="5">
    <source>
        <dbReference type="EMBL" id="KAL3867900.1"/>
    </source>
</evidence>
<gene>
    <name evidence="5" type="ORF">ACJMK2_040744</name>
</gene>
<feature type="compositionally biased region" description="Basic and acidic residues" evidence="4">
    <location>
        <begin position="253"/>
        <end position="271"/>
    </location>
</feature>
<evidence type="ECO:0008006" key="7">
    <source>
        <dbReference type="Google" id="ProtNLM"/>
    </source>
</evidence>
<organism evidence="5 6">
    <name type="scientific">Sinanodonta woodiana</name>
    <name type="common">Chinese pond mussel</name>
    <name type="synonym">Anodonta woodiana</name>
    <dbReference type="NCBI Taxonomy" id="1069815"/>
    <lineage>
        <taxon>Eukaryota</taxon>
        <taxon>Metazoa</taxon>
        <taxon>Spiralia</taxon>
        <taxon>Lophotrochozoa</taxon>
        <taxon>Mollusca</taxon>
        <taxon>Bivalvia</taxon>
        <taxon>Autobranchia</taxon>
        <taxon>Heteroconchia</taxon>
        <taxon>Palaeoheterodonta</taxon>
        <taxon>Unionida</taxon>
        <taxon>Unionoidea</taxon>
        <taxon>Unionidae</taxon>
        <taxon>Unioninae</taxon>
        <taxon>Sinanodonta</taxon>
    </lineage>
</organism>
<dbReference type="AlphaFoldDB" id="A0ABD3W2V4"/>
<evidence type="ECO:0000256" key="3">
    <source>
        <dbReference type="ARBA" id="ARBA00023274"/>
    </source>
</evidence>
<proteinExistence type="inferred from homology"/>
<dbReference type="SUPFAM" id="SSF52161">
    <property type="entry name" value="Ribosomal protein L13"/>
    <property type="match status" value="1"/>
</dbReference>
<evidence type="ECO:0000256" key="1">
    <source>
        <dbReference type="ARBA" id="ARBA00006227"/>
    </source>
</evidence>
<dbReference type="Pfam" id="PF00572">
    <property type="entry name" value="Ribosomal_L13"/>
    <property type="match status" value="1"/>
</dbReference>
<dbReference type="FunFam" id="3.90.1180.10:FF:000005">
    <property type="entry name" value="39S ribosomal protein L13, mitochondrial"/>
    <property type="match status" value="1"/>
</dbReference>
<dbReference type="InterPro" id="IPR036899">
    <property type="entry name" value="Ribosomal_uL13_sf"/>
</dbReference>
<dbReference type="GO" id="GO:0005840">
    <property type="term" value="C:ribosome"/>
    <property type="evidence" value="ECO:0007669"/>
    <property type="project" value="UniProtKB-KW"/>
</dbReference>
<keyword evidence="2" id="KW-0689">Ribosomal protein</keyword>
<evidence type="ECO:0000256" key="4">
    <source>
        <dbReference type="SAM" id="MobiDB-lite"/>
    </source>
</evidence>
<name>A0ABD3W2V4_SINWO</name>
<dbReference type="CDD" id="cd00392">
    <property type="entry name" value="Ribosomal_L13"/>
    <property type="match status" value="1"/>
</dbReference>
<dbReference type="InterPro" id="IPR005822">
    <property type="entry name" value="Ribosomal_uL13"/>
</dbReference>
<feature type="region of interest" description="Disordered" evidence="4">
    <location>
        <begin position="186"/>
        <end position="271"/>
    </location>
</feature>
<comment type="similarity">
    <text evidence="1">Belongs to the universal ribosomal protein uL13 family.</text>
</comment>
<evidence type="ECO:0000313" key="6">
    <source>
        <dbReference type="Proteomes" id="UP001634394"/>
    </source>
</evidence>
<dbReference type="GO" id="GO:1990904">
    <property type="term" value="C:ribonucleoprotein complex"/>
    <property type="evidence" value="ECO:0007669"/>
    <property type="project" value="UniProtKB-KW"/>
</dbReference>
<dbReference type="PANTHER" id="PTHR11545">
    <property type="entry name" value="RIBOSOMAL PROTEIN L13"/>
    <property type="match status" value="1"/>
</dbReference>
<dbReference type="Proteomes" id="UP001634394">
    <property type="component" value="Unassembled WGS sequence"/>
</dbReference>
<accession>A0ABD3W2V4</accession>
<protein>
    <recommendedName>
        <fullName evidence="7">Mitochondrial ribosomal protein L13</fullName>
    </recommendedName>
</protein>
<sequence>MAHARVLQWATMARTWWVFDAYRQCPFKSSSKIAHYLIGKHKPIYDPLSDIGDHVVVINSKYISMPNDYWRVYKYFHHTGYPGGFSETAAWRLHEVDPTKVIEKAVYFYLPKNLLRRGRMRRLHIFPEEQVPTEILTNVSDQIQQVQPVPKRLDEYTQEEIESFPKLFDWPEDFILQSGFKKAESLMSESKKAEAGGKKTETGGKKAETIQSGGKKEAPKTGSKKTENPQTGSKKTENPQTGTKKAEPQTGTKKAEPQIEKADSKKTGKKH</sequence>
<feature type="compositionally biased region" description="Basic and acidic residues" evidence="4">
    <location>
        <begin position="186"/>
        <end position="227"/>
    </location>
</feature>
<evidence type="ECO:0000256" key="2">
    <source>
        <dbReference type="ARBA" id="ARBA00022980"/>
    </source>
</evidence>
<comment type="caution">
    <text evidence="5">The sequence shown here is derived from an EMBL/GenBank/DDBJ whole genome shotgun (WGS) entry which is preliminary data.</text>
</comment>
<dbReference type="NCBIfam" id="TIGR01066">
    <property type="entry name" value="rplM_bact"/>
    <property type="match status" value="1"/>
</dbReference>
<reference evidence="5 6" key="1">
    <citation type="submission" date="2024-11" db="EMBL/GenBank/DDBJ databases">
        <title>Chromosome-level genome assembly of the freshwater bivalve Anodonta woodiana.</title>
        <authorList>
            <person name="Chen X."/>
        </authorList>
    </citation>
    <scope>NUCLEOTIDE SEQUENCE [LARGE SCALE GENOMIC DNA]</scope>
    <source>
        <strain evidence="5">MN2024</strain>
        <tissue evidence="5">Gills</tissue>
    </source>
</reference>
<feature type="compositionally biased region" description="Polar residues" evidence="4">
    <location>
        <begin position="228"/>
        <end position="243"/>
    </location>
</feature>
<dbReference type="EMBL" id="JBJQND010000008">
    <property type="protein sequence ID" value="KAL3867900.1"/>
    <property type="molecule type" value="Genomic_DNA"/>
</dbReference>
<dbReference type="HAMAP" id="MF_01366">
    <property type="entry name" value="Ribosomal_uL13"/>
    <property type="match status" value="1"/>
</dbReference>
<keyword evidence="3" id="KW-0687">Ribonucleoprotein</keyword>
<dbReference type="InterPro" id="IPR005823">
    <property type="entry name" value="Ribosomal_uL13_bac-type"/>
</dbReference>
<keyword evidence="6" id="KW-1185">Reference proteome</keyword>
<dbReference type="Gene3D" id="3.90.1180.10">
    <property type="entry name" value="Ribosomal protein L13"/>
    <property type="match status" value="1"/>
</dbReference>